<evidence type="ECO:0000313" key="6">
    <source>
        <dbReference type="EMBL" id="KZS15514.1"/>
    </source>
</evidence>
<feature type="compositionally biased region" description="Polar residues" evidence="4">
    <location>
        <begin position="374"/>
        <end position="384"/>
    </location>
</feature>
<evidence type="ECO:0000259" key="5">
    <source>
        <dbReference type="Pfam" id="PF12347"/>
    </source>
</evidence>
<dbReference type="InterPro" id="IPR022102">
    <property type="entry name" value="HJURP_C"/>
</dbReference>
<evidence type="ECO:0000256" key="2">
    <source>
        <dbReference type="ARBA" id="ARBA00023125"/>
    </source>
</evidence>
<sequence length="384" mass="39560">MGRKKIQISRITDERNRQALNKKEHKNGGCSPDSPGEDVDATDYTLTPRTEAKYNKIDEEFQMMMQRNQHLNGAQRSGGYTMPVSVPVNPGPYGDPGSMLHASPQMVGGHSSVSPRPSSSSGMLDVGGSNNGYGSSQPASSPIPESPTPPPPQSALRSSSSMANRSLSPQQQQHLAGSQRHNLRLAIPGNQAGLAISSHDRGGGGGGGNSSLNTPVVPLQTAGLSGLYQSSYSGHGGVGAQGQPDFNLPSDMVLTSLHAVHSGWGAAPPTGSGNSNSSSSSGGIVHHTGHLSNNLHLGAPLSPSPVALKIKSEPISPPREAMILQGGGMGSGLGPSMAPLPTGMSLMQRPSSSSDHHLSPSGHLTPTGIKGHENSSLTLCNDEM</sequence>
<feature type="region of interest" description="Disordered" evidence="4">
    <location>
        <begin position="1"/>
        <end position="51"/>
    </location>
</feature>
<evidence type="ECO:0000313" key="7">
    <source>
        <dbReference type="Proteomes" id="UP000076858"/>
    </source>
</evidence>
<evidence type="ECO:0000256" key="4">
    <source>
        <dbReference type="SAM" id="MobiDB-lite"/>
    </source>
</evidence>
<feature type="region of interest" description="Disordered" evidence="4">
    <location>
        <begin position="347"/>
        <end position="384"/>
    </location>
</feature>
<feature type="compositionally biased region" description="Low complexity" evidence="4">
    <location>
        <begin position="154"/>
        <end position="169"/>
    </location>
</feature>
<feature type="region of interest" description="Disordered" evidence="4">
    <location>
        <begin position="265"/>
        <end position="298"/>
    </location>
</feature>
<feature type="compositionally biased region" description="Low complexity" evidence="4">
    <location>
        <begin position="271"/>
        <end position="283"/>
    </location>
</feature>
<proteinExistence type="predicted"/>
<dbReference type="AlphaFoldDB" id="A0A164YRC6"/>
<organism evidence="6 7">
    <name type="scientific">Daphnia magna</name>
    <dbReference type="NCBI Taxonomy" id="35525"/>
    <lineage>
        <taxon>Eukaryota</taxon>
        <taxon>Metazoa</taxon>
        <taxon>Ecdysozoa</taxon>
        <taxon>Arthropoda</taxon>
        <taxon>Crustacea</taxon>
        <taxon>Branchiopoda</taxon>
        <taxon>Diplostraca</taxon>
        <taxon>Cladocera</taxon>
        <taxon>Anomopoda</taxon>
        <taxon>Daphniidae</taxon>
        <taxon>Daphnia</taxon>
    </lineage>
</organism>
<dbReference type="EMBL" id="LRGB01000868">
    <property type="protein sequence ID" value="KZS15514.1"/>
    <property type="molecule type" value="Genomic_DNA"/>
</dbReference>
<gene>
    <name evidence="6" type="ORF">APZ42_018678</name>
</gene>
<dbReference type="Pfam" id="PF12347">
    <property type="entry name" value="HJURP_C"/>
    <property type="match status" value="1"/>
</dbReference>
<feature type="region of interest" description="Disordered" evidence="4">
    <location>
        <begin position="70"/>
        <end position="179"/>
    </location>
</feature>
<dbReference type="GO" id="GO:0005634">
    <property type="term" value="C:nucleus"/>
    <property type="evidence" value="ECO:0007669"/>
    <property type="project" value="UniProtKB-SubCell"/>
</dbReference>
<feature type="compositionally biased region" description="Polar residues" evidence="4">
    <location>
        <begin position="170"/>
        <end position="179"/>
    </location>
</feature>
<protein>
    <submittedName>
        <fullName evidence="6">Putative Myocyte-specific enhancer factor 2A</fullName>
    </submittedName>
</protein>
<evidence type="ECO:0000256" key="3">
    <source>
        <dbReference type="ARBA" id="ARBA00023242"/>
    </source>
</evidence>
<comment type="subcellular location">
    <subcellularLocation>
        <location evidence="1">Nucleus</location>
    </subcellularLocation>
</comment>
<dbReference type="STRING" id="35525.A0A164YRC6"/>
<feature type="compositionally biased region" description="Low complexity" evidence="4">
    <location>
        <begin position="111"/>
        <end position="121"/>
    </location>
</feature>
<feature type="compositionally biased region" description="Pro residues" evidence="4">
    <location>
        <begin position="144"/>
        <end position="153"/>
    </location>
</feature>
<feature type="region of interest" description="Disordered" evidence="4">
    <location>
        <begin position="194"/>
        <end position="217"/>
    </location>
</feature>
<evidence type="ECO:0000256" key="1">
    <source>
        <dbReference type="ARBA" id="ARBA00004123"/>
    </source>
</evidence>
<keyword evidence="3" id="KW-0539">Nucleus</keyword>
<feature type="domain" description="Holliday junction regulator protein family C-terminal" evidence="5">
    <location>
        <begin position="32"/>
        <end position="90"/>
    </location>
</feature>
<dbReference type="OrthoDB" id="1898716at2759"/>
<dbReference type="GO" id="GO:0003677">
    <property type="term" value="F:DNA binding"/>
    <property type="evidence" value="ECO:0007669"/>
    <property type="project" value="UniProtKB-KW"/>
</dbReference>
<name>A0A164YRC6_9CRUS</name>
<reference evidence="6 7" key="1">
    <citation type="submission" date="2016-03" db="EMBL/GenBank/DDBJ databases">
        <title>EvidentialGene: Evidence-directed Construction of Genes on Genomes.</title>
        <authorList>
            <person name="Gilbert D.G."/>
            <person name="Choi J.-H."/>
            <person name="Mockaitis K."/>
            <person name="Colbourne J."/>
            <person name="Pfrender M."/>
        </authorList>
    </citation>
    <scope>NUCLEOTIDE SEQUENCE [LARGE SCALE GENOMIC DNA]</scope>
    <source>
        <strain evidence="6 7">Xinb3</strain>
        <tissue evidence="6">Complete organism</tissue>
    </source>
</reference>
<keyword evidence="7" id="KW-1185">Reference proteome</keyword>
<keyword evidence="2" id="KW-0238">DNA-binding</keyword>
<comment type="caution">
    <text evidence="6">The sequence shown here is derived from an EMBL/GenBank/DDBJ whole genome shotgun (WGS) entry which is preliminary data.</text>
</comment>
<dbReference type="Proteomes" id="UP000076858">
    <property type="component" value="Unassembled WGS sequence"/>
</dbReference>
<accession>A0A164YRC6</accession>